<dbReference type="AlphaFoldDB" id="A0AAD8D1K9"/>
<dbReference type="Proteomes" id="UP001230051">
    <property type="component" value="Unassembled WGS sequence"/>
</dbReference>
<evidence type="ECO:0000313" key="3">
    <source>
        <dbReference type="Proteomes" id="UP001230051"/>
    </source>
</evidence>
<keyword evidence="3" id="KW-1185">Reference proteome</keyword>
<accession>A0AAD8D1K9</accession>
<feature type="region of interest" description="Disordered" evidence="1">
    <location>
        <begin position="147"/>
        <end position="171"/>
    </location>
</feature>
<feature type="compositionally biased region" description="Polar residues" evidence="1">
    <location>
        <begin position="186"/>
        <end position="204"/>
    </location>
</feature>
<evidence type="ECO:0000313" key="2">
    <source>
        <dbReference type="EMBL" id="KAK1159418.1"/>
    </source>
</evidence>
<name>A0AAD8D1K9_ACIOX</name>
<evidence type="ECO:0000256" key="1">
    <source>
        <dbReference type="SAM" id="MobiDB-lite"/>
    </source>
</evidence>
<dbReference type="PANTHER" id="PTHR15426">
    <property type="entry name" value="PROTEIN DEPP1"/>
    <property type="match status" value="1"/>
</dbReference>
<organism evidence="2 3">
    <name type="scientific">Acipenser oxyrinchus oxyrinchus</name>
    <dbReference type="NCBI Taxonomy" id="40147"/>
    <lineage>
        <taxon>Eukaryota</taxon>
        <taxon>Metazoa</taxon>
        <taxon>Chordata</taxon>
        <taxon>Craniata</taxon>
        <taxon>Vertebrata</taxon>
        <taxon>Euteleostomi</taxon>
        <taxon>Actinopterygii</taxon>
        <taxon>Chondrostei</taxon>
        <taxon>Acipenseriformes</taxon>
        <taxon>Acipenseridae</taxon>
        <taxon>Acipenser</taxon>
    </lineage>
</organism>
<dbReference type="GO" id="GO:0005739">
    <property type="term" value="C:mitochondrion"/>
    <property type="evidence" value="ECO:0007669"/>
    <property type="project" value="TreeGrafter"/>
</dbReference>
<feature type="region of interest" description="Disordered" evidence="1">
    <location>
        <begin position="186"/>
        <end position="234"/>
    </location>
</feature>
<dbReference type="PANTHER" id="PTHR15426:SF6">
    <property type="entry name" value="PROTEIN DEPP1"/>
    <property type="match status" value="1"/>
</dbReference>
<proteinExistence type="predicted"/>
<protein>
    <submittedName>
        <fullName evidence="2">Uncharacterized protein</fullName>
    </submittedName>
</protein>
<dbReference type="InterPro" id="IPR020133">
    <property type="entry name" value="DEPP"/>
</dbReference>
<dbReference type="GO" id="GO:0010506">
    <property type="term" value="P:regulation of autophagy"/>
    <property type="evidence" value="ECO:0007669"/>
    <property type="project" value="TreeGrafter"/>
</dbReference>
<sequence length="295" mass="33106">MRPRSRLLAKKKLPTICEAYEEILQDMNDSNKFSSGFYIHSDSLSSEDYLQSICQLARPTFPVLEDCEVQSSNKLNSQKQAPHLPRLPPLAPPPTPVHPYLSSCLQGTLLSNIISLEGISLTLNKNVSPLFRADPLEQLYGHRDAFHLKDSKGPSRFSKTQREPVRTVPRKNSCPELNLEAQTKLNSQCAPGTPSNKETSSANLPGQVWPCTPKENNLKERQPKTNPRRHHSLVTIPEELKSKGSSAAVSEENLCNSQSEFPEKHCMIYNWITDCRSAWKEARVTACMLPTIAEM</sequence>
<reference evidence="2" key="1">
    <citation type="submission" date="2022-02" db="EMBL/GenBank/DDBJ databases">
        <title>Atlantic sturgeon de novo genome assembly.</title>
        <authorList>
            <person name="Stock M."/>
            <person name="Klopp C."/>
            <person name="Guiguen Y."/>
            <person name="Cabau C."/>
            <person name="Parinello H."/>
            <person name="Santidrian Yebra-Pimentel E."/>
            <person name="Kuhl H."/>
            <person name="Dirks R.P."/>
            <person name="Guessner J."/>
            <person name="Wuertz S."/>
            <person name="Du K."/>
            <person name="Schartl M."/>
        </authorList>
    </citation>
    <scope>NUCLEOTIDE SEQUENCE</scope>
    <source>
        <strain evidence="2">STURGEONOMICS-FGT-2020</strain>
        <tissue evidence="2">Whole blood</tissue>
    </source>
</reference>
<gene>
    <name evidence="2" type="ORF">AOXY_G22100</name>
</gene>
<comment type="caution">
    <text evidence="2">The sequence shown here is derived from an EMBL/GenBank/DDBJ whole genome shotgun (WGS) entry which is preliminary data.</text>
</comment>
<dbReference type="EMBL" id="JAGXEW010000022">
    <property type="protein sequence ID" value="KAK1159418.1"/>
    <property type="molecule type" value="Genomic_DNA"/>
</dbReference>